<organism evidence="2 3">
    <name type="scientific">Fusarium oligoseptatum</name>
    <dbReference type="NCBI Taxonomy" id="2604345"/>
    <lineage>
        <taxon>Eukaryota</taxon>
        <taxon>Fungi</taxon>
        <taxon>Dikarya</taxon>
        <taxon>Ascomycota</taxon>
        <taxon>Pezizomycotina</taxon>
        <taxon>Sordariomycetes</taxon>
        <taxon>Hypocreomycetidae</taxon>
        <taxon>Hypocreales</taxon>
        <taxon>Nectriaceae</taxon>
        <taxon>Fusarium</taxon>
        <taxon>Fusarium solani species complex</taxon>
    </lineage>
</organism>
<keyword evidence="3" id="KW-1185">Reference proteome</keyword>
<dbReference type="Proteomes" id="UP000287144">
    <property type="component" value="Unassembled WGS sequence"/>
</dbReference>
<protein>
    <submittedName>
        <fullName evidence="2">Uncharacterized protein</fullName>
    </submittedName>
</protein>
<accession>A0A428STC6</accession>
<evidence type="ECO:0000256" key="1">
    <source>
        <dbReference type="SAM" id="MobiDB-lite"/>
    </source>
</evidence>
<evidence type="ECO:0000313" key="3">
    <source>
        <dbReference type="Proteomes" id="UP000287144"/>
    </source>
</evidence>
<reference evidence="2 3" key="1">
    <citation type="submission" date="2017-06" db="EMBL/GenBank/DDBJ databases">
        <title>Comparative genomic analysis of Ambrosia Fusariam Clade fungi.</title>
        <authorList>
            <person name="Stajich J.E."/>
            <person name="Carrillo J."/>
            <person name="Kijimoto T."/>
            <person name="Eskalen A."/>
            <person name="O'Donnell K."/>
            <person name="Kasson M."/>
        </authorList>
    </citation>
    <scope>NUCLEOTIDE SEQUENCE [LARGE SCALE GENOMIC DNA]</scope>
    <source>
        <strain evidence="2 3">NRRL62579</strain>
    </source>
</reference>
<gene>
    <name evidence="2" type="ORF">CEP52_013483</name>
</gene>
<comment type="caution">
    <text evidence="2">The sequence shown here is derived from an EMBL/GenBank/DDBJ whole genome shotgun (WGS) entry which is preliminary data.</text>
</comment>
<evidence type="ECO:0000313" key="2">
    <source>
        <dbReference type="EMBL" id="RSL93049.1"/>
    </source>
</evidence>
<dbReference type="STRING" id="1325735.A0A428STC6"/>
<feature type="compositionally biased region" description="Basic residues" evidence="1">
    <location>
        <begin position="112"/>
        <end position="125"/>
    </location>
</feature>
<name>A0A428STC6_9HYPO</name>
<feature type="region of interest" description="Disordered" evidence="1">
    <location>
        <begin position="96"/>
        <end position="126"/>
    </location>
</feature>
<dbReference type="EMBL" id="NKCK01000191">
    <property type="protein sequence ID" value="RSL93049.1"/>
    <property type="molecule type" value="Genomic_DNA"/>
</dbReference>
<proteinExistence type="predicted"/>
<feature type="region of interest" description="Disordered" evidence="1">
    <location>
        <begin position="1"/>
        <end position="82"/>
    </location>
</feature>
<dbReference type="AlphaFoldDB" id="A0A428STC6"/>
<sequence length="208" mass="23750">MSARVAPGSSSFAEPPTIVSPVADHDSMRGRKRERSMTRGNVRSIRCAPSDESSTLRGRSRRRAVSPSIGYTSRASSPRRVLSPTRRRLLHARLHREHCPSRVASPIEQQRPLRRRQRTRSRSRGPRLEMELEAAARQADILSGLRNEVRASSSDEKEEVKNQRIKATLCLSTHLSTYKYIHLHSLRKDQVGNQIDTHIIYLNFLIVR</sequence>